<sequence>MSVRGGVSKAPPSGFGLLLLLQVALNFALMGVALVVSTEVDPYAPKALGTVMYLVYLLPLLGALLADRVSSPRVISVAGMVVAMVGAGMLLLHAPWALVTGLLLCTGGMASTVPLLAVQLGGLYRQGDRRRDSGFTWFMVVGGAATAAGDAFFPGIWSTKGQGILAALVLLGAVVSAVRRQHELPAEGYVAGDVEAPRARLTRRDALRVGASVLAIGTLAGGAAWLVLSARTASMLVEHEGLVLGAGAVVVLLVAGWLLRRRPEERPLDAVAWQRLGVLGLLWGASLLCALWSQIEPWWLPSLPVTLQASELLFSGWFEVGSIVVSVLLAWGWLRLDGAGRRRSGAAKLAVGVLLSAVGAVVFLSIEGHGPEVAEQLAVVSSVLGKGGKLLVVPIGWAMVTKLAPARHAGVCMALWMAGPRLLAKSGMHVPEAWASLLQPGWGFPAWTVVAMLLWGAGLLLALPTLKRWMRGAEKPVVVRGEVGAGVGYRSDGRLEIGRARAQASSGALALVGPVAGVETPERAESARERDAREPGEAERERERVRVRRKKRKKAGSAEAEEREARTEVESDEETVVGDVDADAKEEEEEQRLYDAEMARRRKIYGGLLWALGGFVATLVTTIRTKEGPPIIIAYGAILYGVVTFVRGLLTPSPRWPRAE</sequence>
<feature type="transmembrane region" description="Helical" evidence="2">
    <location>
        <begin position="98"/>
        <end position="123"/>
    </location>
</feature>
<feature type="transmembrane region" description="Helical" evidence="2">
    <location>
        <begin position="73"/>
        <end position="92"/>
    </location>
</feature>
<dbReference type="SUPFAM" id="SSF103473">
    <property type="entry name" value="MFS general substrate transporter"/>
    <property type="match status" value="1"/>
</dbReference>
<feature type="transmembrane region" description="Helical" evidence="2">
    <location>
        <begin position="271"/>
        <end position="293"/>
    </location>
</feature>
<evidence type="ECO:0008006" key="5">
    <source>
        <dbReference type="Google" id="ProtNLM"/>
    </source>
</evidence>
<evidence type="ECO:0000256" key="1">
    <source>
        <dbReference type="SAM" id="MobiDB-lite"/>
    </source>
</evidence>
<gene>
    <name evidence="3" type="ORF">CMC5_019990</name>
</gene>
<dbReference type="AlphaFoldDB" id="A0A0K1EAE7"/>
<feature type="transmembrane region" description="Helical" evidence="2">
    <location>
        <begin position="444"/>
        <end position="463"/>
    </location>
</feature>
<dbReference type="STRING" id="52.CMC5_019990"/>
<dbReference type="EMBL" id="CP012159">
    <property type="protein sequence ID" value="AKT37856.1"/>
    <property type="molecule type" value="Genomic_DNA"/>
</dbReference>
<feature type="compositionally biased region" description="Basic and acidic residues" evidence="1">
    <location>
        <begin position="520"/>
        <end position="544"/>
    </location>
</feature>
<keyword evidence="2" id="KW-0472">Membrane</keyword>
<evidence type="ECO:0000256" key="2">
    <source>
        <dbReference type="SAM" id="Phobius"/>
    </source>
</evidence>
<dbReference type="InterPro" id="IPR036259">
    <property type="entry name" value="MFS_trans_sf"/>
</dbReference>
<feature type="region of interest" description="Disordered" evidence="1">
    <location>
        <begin position="520"/>
        <end position="588"/>
    </location>
</feature>
<feature type="transmembrane region" description="Helical" evidence="2">
    <location>
        <begin position="313"/>
        <end position="334"/>
    </location>
</feature>
<feature type="transmembrane region" description="Helical" evidence="2">
    <location>
        <begin position="631"/>
        <end position="650"/>
    </location>
</feature>
<protein>
    <recommendedName>
        <fullName evidence="5">MFS transporter</fullName>
    </recommendedName>
</protein>
<feature type="transmembrane region" description="Helical" evidence="2">
    <location>
        <begin position="47"/>
        <end position="66"/>
    </location>
</feature>
<feature type="transmembrane region" description="Helical" evidence="2">
    <location>
        <begin position="604"/>
        <end position="625"/>
    </location>
</feature>
<reference evidence="3 4" key="1">
    <citation type="submission" date="2015-07" db="EMBL/GenBank/DDBJ databases">
        <title>Genome analysis of myxobacterium Chondromyces crocatus Cm c5 reveals a high potential for natural compound synthesis and the genetic basis for the loss of fruiting body formation.</title>
        <authorList>
            <person name="Zaburannyi N."/>
            <person name="Bunk B."/>
            <person name="Maier J."/>
            <person name="Overmann J."/>
            <person name="Mueller R."/>
        </authorList>
    </citation>
    <scope>NUCLEOTIDE SEQUENCE [LARGE SCALE GENOMIC DNA]</scope>
    <source>
        <strain evidence="3 4">Cm c5</strain>
    </source>
</reference>
<dbReference type="Gene3D" id="1.20.1250.20">
    <property type="entry name" value="MFS general substrate transporter like domains"/>
    <property type="match status" value="1"/>
</dbReference>
<keyword evidence="2" id="KW-0812">Transmembrane</keyword>
<dbReference type="KEGG" id="ccro:CMC5_019990"/>
<feature type="compositionally biased region" description="Basic residues" evidence="1">
    <location>
        <begin position="545"/>
        <end position="555"/>
    </location>
</feature>
<dbReference type="Proteomes" id="UP000067626">
    <property type="component" value="Chromosome"/>
</dbReference>
<proteinExistence type="predicted"/>
<evidence type="ECO:0000313" key="3">
    <source>
        <dbReference type="EMBL" id="AKT37856.1"/>
    </source>
</evidence>
<feature type="transmembrane region" description="Helical" evidence="2">
    <location>
        <begin position="346"/>
        <end position="366"/>
    </location>
</feature>
<accession>A0A0K1EAE7</accession>
<feature type="compositionally biased region" description="Acidic residues" evidence="1">
    <location>
        <begin position="570"/>
        <end position="588"/>
    </location>
</feature>
<feature type="transmembrane region" description="Helical" evidence="2">
    <location>
        <begin position="206"/>
        <end position="228"/>
    </location>
</feature>
<keyword evidence="2" id="KW-1133">Transmembrane helix</keyword>
<dbReference type="PATRIC" id="fig|52.7.peg.2153"/>
<organism evidence="3 4">
    <name type="scientific">Chondromyces crocatus</name>
    <dbReference type="NCBI Taxonomy" id="52"/>
    <lineage>
        <taxon>Bacteria</taxon>
        <taxon>Pseudomonadati</taxon>
        <taxon>Myxococcota</taxon>
        <taxon>Polyangia</taxon>
        <taxon>Polyangiales</taxon>
        <taxon>Polyangiaceae</taxon>
        <taxon>Chondromyces</taxon>
    </lineage>
</organism>
<keyword evidence="4" id="KW-1185">Reference proteome</keyword>
<name>A0A0K1EAE7_CHOCO</name>
<feature type="transmembrane region" description="Helical" evidence="2">
    <location>
        <begin position="240"/>
        <end position="259"/>
    </location>
</feature>
<feature type="transmembrane region" description="Helical" evidence="2">
    <location>
        <begin position="163"/>
        <end position="179"/>
    </location>
</feature>
<feature type="transmembrane region" description="Helical" evidence="2">
    <location>
        <begin position="135"/>
        <end position="157"/>
    </location>
</feature>
<evidence type="ECO:0000313" key="4">
    <source>
        <dbReference type="Proteomes" id="UP000067626"/>
    </source>
</evidence>